<dbReference type="RefSeq" id="WP_049649075.1">
    <property type="nucleotide sequence ID" value="NZ_QVIG01000001.1"/>
</dbReference>
<comment type="caution">
    <text evidence="3">The sequence shown here is derived from an EMBL/GenBank/DDBJ whole genome shotgun (WGS) entry which is preliminary data.</text>
</comment>
<proteinExistence type="predicted"/>
<dbReference type="AlphaFoldDB" id="A0A373A000"/>
<dbReference type="InterPro" id="IPR043504">
    <property type="entry name" value="Peptidase_S1_PA_chymotrypsin"/>
</dbReference>
<feature type="signal peptide" evidence="2">
    <location>
        <begin position="1"/>
        <end position="22"/>
    </location>
</feature>
<organism evidence="3 4">
    <name type="scientific">Kitasatospora xanthocidica</name>
    <dbReference type="NCBI Taxonomy" id="83382"/>
    <lineage>
        <taxon>Bacteria</taxon>
        <taxon>Bacillati</taxon>
        <taxon>Actinomycetota</taxon>
        <taxon>Actinomycetes</taxon>
        <taxon>Kitasatosporales</taxon>
        <taxon>Streptomycetaceae</taxon>
        <taxon>Kitasatospora</taxon>
    </lineage>
</organism>
<sequence length="419" mass="43342">MRRSSLVLSLALTTVVASALMAADVVKDEPYLSVTLPVLRDPKAQQLLHHMTDPVQEWVESRDPAAAGYAGTVIDAANQHADIYWKGETPAQVRSLLDANAADVGPGYTVDVHPSPYSRAEMRAAIDRFTAAVARDAWTSIGPQEDGTAIAITYAPAPAKQLTGGDATVQAYSSRAAEIAGMPVSAGVEETPVALSGNRHSDSAPYYAGAEVNTGKASFCSTAFSGWKGGTKVVLTAAHCGGGRYYNGTGSYIGDLAAVGNGLDVGMIAVNGNGGGRFYDGSWSDNGGSSRHTYGAGRNNVGDLICLSGAQSGWRCDVQVKRVDVETTNDEGTKIKPVDIAESKGGDRRAVAAKGDSGGPALANPSGPNGDMEARGVIVAARSEVACPPGSTAHQTTCYAQVLYVPMTPVVNQMGFSIS</sequence>
<dbReference type="Proteomes" id="UP000263377">
    <property type="component" value="Unassembled WGS sequence"/>
</dbReference>
<evidence type="ECO:0000313" key="4">
    <source>
        <dbReference type="Proteomes" id="UP000263377"/>
    </source>
</evidence>
<evidence type="ECO:0000313" key="3">
    <source>
        <dbReference type="EMBL" id="RGD61443.1"/>
    </source>
</evidence>
<name>A0A373A000_9ACTN</name>
<keyword evidence="2" id="KW-0732">Signal</keyword>
<feature type="chain" id="PRO_5039056099" description="S1 family peptidase" evidence="2">
    <location>
        <begin position="23"/>
        <end position="419"/>
    </location>
</feature>
<accession>A0A373A000</accession>
<dbReference type="InterPro" id="IPR009003">
    <property type="entry name" value="Peptidase_S1_PA"/>
</dbReference>
<evidence type="ECO:0000256" key="1">
    <source>
        <dbReference type="SAM" id="MobiDB-lite"/>
    </source>
</evidence>
<dbReference type="SUPFAM" id="SSF50494">
    <property type="entry name" value="Trypsin-like serine proteases"/>
    <property type="match status" value="1"/>
</dbReference>
<dbReference type="GO" id="GO:0006508">
    <property type="term" value="P:proteolysis"/>
    <property type="evidence" value="ECO:0007669"/>
    <property type="project" value="InterPro"/>
</dbReference>
<dbReference type="PROSITE" id="PS00134">
    <property type="entry name" value="TRYPSIN_HIS"/>
    <property type="match status" value="1"/>
</dbReference>
<dbReference type="EMBL" id="QVIG01000001">
    <property type="protein sequence ID" value="RGD61443.1"/>
    <property type="molecule type" value="Genomic_DNA"/>
</dbReference>
<dbReference type="Gene3D" id="2.40.10.10">
    <property type="entry name" value="Trypsin-like serine proteases"/>
    <property type="match status" value="2"/>
</dbReference>
<reference evidence="3 4" key="1">
    <citation type="submission" date="2018-08" db="EMBL/GenBank/DDBJ databases">
        <title>Diversity &amp; Physiological Properties of Lignin-Decomposing Actinobacteria from Soil.</title>
        <authorList>
            <person name="Roh S.G."/>
            <person name="Kim S.B."/>
        </authorList>
    </citation>
    <scope>NUCLEOTIDE SEQUENCE [LARGE SCALE GENOMIC DNA]</scope>
    <source>
        <strain evidence="3 4">MMS17-GH009</strain>
    </source>
</reference>
<dbReference type="InterPro" id="IPR018114">
    <property type="entry name" value="TRYPSIN_HIS"/>
</dbReference>
<protein>
    <recommendedName>
        <fullName evidence="5">S1 family peptidase</fullName>
    </recommendedName>
</protein>
<feature type="region of interest" description="Disordered" evidence="1">
    <location>
        <begin position="351"/>
        <end position="370"/>
    </location>
</feature>
<evidence type="ECO:0008006" key="5">
    <source>
        <dbReference type="Google" id="ProtNLM"/>
    </source>
</evidence>
<gene>
    <name evidence="3" type="ORF">DR950_30075</name>
</gene>
<keyword evidence="4" id="KW-1185">Reference proteome</keyword>
<dbReference type="GO" id="GO:0004252">
    <property type="term" value="F:serine-type endopeptidase activity"/>
    <property type="evidence" value="ECO:0007669"/>
    <property type="project" value="InterPro"/>
</dbReference>
<evidence type="ECO:0000256" key="2">
    <source>
        <dbReference type="SAM" id="SignalP"/>
    </source>
</evidence>